<dbReference type="AlphaFoldDB" id="A0A1I6XAZ0"/>
<dbReference type="InterPro" id="IPR012334">
    <property type="entry name" value="Pectin_lyas_fold"/>
</dbReference>
<dbReference type="PRINTS" id="PR00819">
    <property type="entry name" value="CBXCFQXSUPER"/>
</dbReference>
<dbReference type="PANTHER" id="PTHR43392">
    <property type="entry name" value="AAA-TYPE ATPASE FAMILY PROTEIN / ANKYRIN REPEAT FAMILY PROTEIN"/>
    <property type="match status" value="1"/>
</dbReference>
<evidence type="ECO:0000256" key="2">
    <source>
        <dbReference type="ARBA" id="ARBA00022741"/>
    </source>
</evidence>
<dbReference type="STRING" id="995060.SAMN04487904_101419"/>
<dbReference type="EMBL" id="FPAT01000001">
    <property type="protein sequence ID" value="SFT35458.1"/>
    <property type="molecule type" value="Genomic_DNA"/>
</dbReference>
<dbReference type="Gene3D" id="2.160.20.10">
    <property type="entry name" value="Single-stranded right-handed beta-helix, Pectin lyase-like"/>
    <property type="match status" value="3"/>
</dbReference>
<dbReference type="SUPFAM" id="SSF51126">
    <property type="entry name" value="Pectin lyase-like"/>
    <property type="match status" value="3"/>
</dbReference>
<feature type="region of interest" description="Disordered" evidence="4">
    <location>
        <begin position="501"/>
        <end position="543"/>
    </location>
</feature>
<proteinExistence type="inferred from homology"/>
<evidence type="ECO:0000256" key="4">
    <source>
        <dbReference type="SAM" id="MobiDB-lite"/>
    </source>
</evidence>
<feature type="compositionally biased region" description="Low complexity" evidence="4">
    <location>
        <begin position="509"/>
        <end position="540"/>
    </location>
</feature>
<evidence type="ECO:0000313" key="7">
    <source>
        <dbReference type="Proteomes" id="UP000199165"/>
    </source>
</evidence>
<dbReference type="Gene3D" id="1.10.8.60">
    <property type="match status" value="1"/>
</dbReference>
<dbReference type="Proteomes" id="UP000199165">
    <property type="component" value="Unassembled WGS sequence"/>
</dbReference>
<evidence type="ECO:0000313" key="6">
    <source>
        <dbReference type="EMBL" id="SFT35458.1"/>
    </source>
</evidence>
<dbReference type="Gene3D" id="3.40.50.300">
    <property type="entry name" value="P-loop containing nucleotide triphosphate hydrolases"/>
    <property type="match status" value="1"/>
</dbReference>
<feature type="domain" description="AAA+ ATPase" evidence="5">
    <location>
        <begin position="584"/>
        <end position="725"/>
    </location>
</feature>
<sequence length="814" mass="84056">MIIVSPDAPGCHSSIAEAVDSAPEGATVHIAPGKYEESLAPRRPVTLVAEDGPGTVEISAARGPVVSGDVATKLSGLTLRSTDPETPVAVAGSDRLTITECRLEATAWAAVHGHGRGSLTMRDCSVRNSEGAGVVITSALGSSVERCTFPEPGTSGIVAAEQGVLTLRSCTVEQAAGNGLCLNGSGHIDGENITIIGARKPALAVEEQASATLSGLAARDSRGVGCYLATGSTVELTDCSVERSEADGLLIASTGRSTLERCTVEHTNHHGIRITGGSAGILRDCTITGVRGTGLLVEAESSTEFERLTVTECQGTGLSATSGATPSVRRLRITGSTGTAVEVTKGAKARLDNVEIERAGAVGVLVADDGAATVNGCSVLETNGSGIAVLRAADATFTDCDVHRAGGDGVHTGERGGIVLNRCRARSGRACGVRVEPSARAEVSESEFAENEADGISVRSTETVVLRDCTATDNRGAGLRRTVPSEALTVEGFTSSGNGFPDAYGLGNGNSDSPSGGNPAEVGGPETGAAEVGTAEAGTEQSKPMRELTSLVGLEGVKHDVTTLVNLNKMAKRRQEAGLSAPPMSRHLVFAGAPGTGKTTVARLYGAVLAELGVLASGHLVEVSRADLVADIVGGTAIKTTEEFNKALGGVLFVDEAYTLSSSSGGSGPDFGKEAVDTLVKLMEDHRDEVVVIAAGYSAEMREFMATNPGLESRFSRTIEFTNYTAEELVTIVRQQCAEHDYQLDESAAEALEDYFEAMPKDGTFGNGRTARKIFERMVDHQASRLSVSPDTSTADLTRLLAEDVEAVREGVPG</sequence>
<keyword evidence="2" id="KW-0547">Nucleotide-binding</keyword>
<dbReference type="InterPro" id="IPR027417">
    <property type="entry name" value="P-loop_NTPase"/>
</dbReference>
<dbReference type="Pfam" id="PF13229">
    <property type="entry name" value="Beta_helix"/>
    <property type="match status" value="2"/>
</dbReference>
<dbReference type="InterPro" id="IPR003959">
    <property type="entry name" value="ATPase_AAA_core"/>
</dbReference>
<dbReference type="InterPro" id="IPR003593">
    <property type="entry name" value="AAA+_ATPase"/>
</dbReference>
<dbReference type="InterPro" id="IPR006626">
    <property type="entry name" value="PbH1"/>
</dbReference>
<dbReference type="PANTHER" id="PTHR43392:SF2">
    <property type="entry name" value="AAA-TYPE ATPASE FAMILY PROTEIN _ ANKYRIN REPEAT FAMILY PROTEIN"/>
    <property type="match status" value="1"/>
</dbReference>
<keyword evidence="7" id="KW-1185">Reference proteome</keyword>
<dbReference type="FunFam" id="3.40.50.300:FF:000216">
    <property type="entry name" value="Type VII secretion ATPase EccA"/>
    <property type="match status" value="1"/>
</dbReference>
<dbReference type="InterPro" id="IPR011050">
    <property type="entry name" value="Pectin_lyase_fold/virulence"/>
</dbReference>
<evidence type="ECO:0000256" key="1">
    <source>
        <dbReference type="ARBA" id="ARBA00010378"/>
    </source>
</evidence>
<dbReference type="SUPFAM" id="SSF52540">
    <property type="entry name" value="P-loop containing nucleoside triphosphate hydrolases"/>
    <property type="match status" value="1"/>
</dbReference>
<organism evidence="6 7">
    <name type="scientific">Actinopolyspora righensis</name>
    <dbReference type="NCBI Taxonomy" id="995060"/>
    <lineage>
        <taxon>Bacteria</taxon>
        <taxon>Bacillati</taxon>
        <taxon>Actinomycetota</taxon>
        <taxon>Actinomycetes</taxon>
        <taxon>Actinopolysporales</taxon>
        <taxon>Actinopolysporaceae</taxon>
        <taxon>Actinopolyspora</taxon>
        <taxon>Actinopolyspora alba group</taxon>
    </lineage>
</organism>
<dbReference type="SMART" id="SM00710">
    <property type="entry name" value="PbH1"/>
    <property type="match status" value="14"/>
</dbReference>
<reference evidence="7" key="1">
    <citation type="submission" date="2016-10" db="EMBL/GenBank/DDBJ databases">
        <authorList>
            <person name="Varghese N."/>
            <person name="Submissions S."/>
        </authorList>
    </citation>
    <scope>NUCLEOTIDE SEQUENCE [LARGE SCALE GENOMIC DNA]</scope>
    <source>
        <strain evidence="7">DSM 45501</strain>
    </source>
</reference>
<dbReference type="RefSeq" id="WP_092973122.1">
    <property type="nucleotide sequence ID" value="NZ_FPAT01000001.1"/>
</dbReference>
<protein>
    <submittedName>
        <fullName evidence="6">Parallel beta-helix repeat (Two copies)</fullName>
    </submittedName>
</protein>
<dbReference type="InterPro" id="IPR000641">
    <property type="entry name" value="CbxX/CfxQ"/>
</dbReference>
<name>A0A1I6XAZ0_9ACTN</name>
<evidence type="ECO:0000256" key="3">
    <source>
        <dbReference type="ARBA" id="ARBA00022840"/>
    </source>
</evidence>
<dbReference type="SMART" id="SM00382">
    <property type="entry name" value="AAA"/>
    <property type="match status" value="1"/>
</dbReference>
<dbReference type="InterPro" id="IPR039448">
    <property type="entry name" value="Beta_helix"/>
</dbReference>
<dbReference type="GO" id="GO:0016887">
    <property type="term" value="F:ATP hydrolysis activity"/>
    <property type="evidence" value="ECO:0007669"/>
    <property type="project" value="InterPro"/>
</dbReference>
<dbReference type="Pfam" id="PF00004">
    <property type="entry name" value="AAA"/>
    <property type="match status" value="1"/>
</dbReference>
<dbReference type="GO" id="GO:0005524">
    <property type="term" value="F:ATP binding"/>
    <property type="evidence" value="ECO:0007669"/>
    <property type="project" value="UniProtKB-KW"/>
</dbReference>
<comment type="similarity">
    <text evidence="1">Belongs to the CbxX/CfxQ family.</text>
</comment>
<dbReference type="Pfam" id="PF17866">
    <property type="entry name" value="AAA_lid_6"/>
    <property type="match status" value="1"/>
</dbReference>
<gene>
    <name evidence="6" type="ORF">SAMN04487904_101419</name>
</gene>
<accession>A0A1I6XAZ0</accession>
<dbReference type="InterPro" id="IPR041627">
    <property type="entry name" value="AAA_lid_6"/>
</dbReference>
<dbReference type="CDD" id="cd00009">
    <property type="entry name" value="AAA"/>
    <property type="match status" value="1"/>
</dbReference>
<evidence type="ECO:0000259" key="5">
    <source>
        <dbReference type="SMART" id="SM00382"/>
    </source>
</evidence>
<keyword evidence="3" id="KW-0067">ATP-binding</keyword>
<dbReference type="InterPro" id="IPR050773">
    <property type="entry name" value="CbxX/CfxQ_RuBisCO_ESX"/>
</dbReference>